<evidence type="ECO:0000313" key="2">
    <source>
        <dbReference type="Proteomes" id="UP000214596"/>
    </source>
</evidence>
<dbReference type="Proteomes" id="UP000214596">
    <property type="component" value="Unassembled WGS sequence"/>
</dbReference>
<protein>
    <submittedName>
        <fullName evidence="1">Uncharacterized protein</fullName>
    </submittedName>
</protein>
<evidence type="ECO:0000313" key="1">
    <source>
        <dbReference type="EMBL" id="OXE34813.1"/>
    </source>
</evidence>
<sequence>MFSRSVSLPNIDSLTMHQPGTDINQFPILSVRSASIEKIPLNVITIDHIDGIKLNAVRIELETPIASMAVEVDRHFKERSFNVGLKLFGFGAQFGMAYEKVPNTKKPKEKNMAEESSTWL</sequence>
<dbReference type="AlphaFoldDB" id="A0A0L8URW7"/>
<reference evidence="1 2" key="1">
    <citation type="journal article" date="2017" name="Appl. Environ. Microbiol.">
        <title>Parallel evolution of two clades of a major Atlantic endemic Vibrio parahaemolyticus pathogen lineage by independent acquisition of related pathogenicity islands.</title>
        <authorList>
            <person name="Xu F."/>
            <person name="Gonzalez-Escalona N."/>
            <person name="Drees K.P."/>
            <person name="Sebra R.P."/>
            <person name="Cooper V.S."/>
            <person name="Jones S.H."/>
            <person name="Whistler C.A."/>
        </authorList>
    </citation>
    <scope>NUCLEOTIDE SEQUENCE [LARGE SCALE GENOMIC DNA]</scope>
    <source>
        <strain evidence="1 2">MAVP-3</strain>
    </source>
</reference>
<gene>
    <name evidence="1" type="ORF">CA163_00450</name>
</gene>
<dbReference type="RefSeq" id="WP_005463243.1">
    <property type="nucleotide sequence ID" value="NZ_CAMFGX010000004.1"/>
</dbReference>
<dbReference type="EMBL" id="NIXT01000006">
    <property type="protein sequence ID" value="OXE34813.1"/>
    <property type="molecule type" value="Genomic_DNA"/>
</dbReference>
<organism evidence="1 2">
    <name type="scientific">Vibrio parahaemolyticus</name>
    <dbReference type="NCBI Taxonomy" id="670"/>
    <lineage>
        <taxon>Bacteria</taxon>
        <taxon>Pseudomonadati</taxon>
        <taxon>Pseudomonadota</taxon>
        <taxon>Gammaproteobacteria</taxon>
        <taxon>Vibrionales</taxon>
        <taxon>Vibrionaceae</taxon>
        <taxon>Vibrio</taxon>
    </lineage>
</organism>
<proteinExistence type="predicted"/>
<dbReference type="GeneID" id="1192022"/>
<accession>A0A0L8URW7</accession>
<comment type="caution">
    <text evidence="1">The sequence shown here is derived from an EMBL/GenBank/DDBJ whole genome shotgun (WGS) entry which is preliminary data.</text>
</comment>
<name>A0A0L8URW7_VIBPH</name>